<dbReference type="AlphaFoldDB" id="A0A8J3F2R4"/>
<name>A0A8J3F2R4_9BACI</name>
<evidence type="ECO:0008006" key="3">
    <source>
        <dbReference type="Google" id="ProtNLM"/>
    </source>
</evidence>
<dbReference type="PANTHER" id="PTHR34351:SF2">
    <property type="entry name" value="DUF58 DOMAIN-CONTAINING PROTEIN"/>
    <property type="match status" value="1"/>
</dbReference>
<comment type="caution">
    <text evidence="1">The sequence shown here is derived from an EMBL/GenBank/DDBJ whole genome shotgun (WGS) entry which is preliminary data.</text>
</comment>
<accession>A0A8J3F2R4</accession>
<dbReference type="PANTHER" id="PTHR34351">
    <property type="entry name" value="SLR1927 PROTEIN-RELATED"/>
    <property type="match status" value="1"/>
</dbReference>
<organism evidence="1 2">
    <name type="scientific">Gottfriedia solisilvae</name>
    <dbReference type="NCBI Taxonomy" id="1516104"/>
    <lineage>
        <taxon>Bacteria</taxon>
        <taxon>Bacillati</taxon>
        <taxon>Bacillota</taxon>
        <taxon>Bacilli</taxon>
        <taxon>Bacillales</taxon>
        <taxon>Bacillaceae</taxon>
        <taxon>Gottfriedia</taxon>
    </lineage>
</organism>
<dbReference type="EMBL" id="BMHB01000001">
    <property type="protein sequence ID" value="GGI14781.1"/>
    <property type="molecule type" value="Genomic_DNA"/>
</dbReference>
<gene>
    <name evidence="1" type="ORF">GCM10007380_24670</name>
</gene>
<dbReference type="OrthoDB" id="9789943at2"/>
<dbReference type="Proteomes" id="UP000626244">
    <property type="component" value="Unassembled WGS sequence"/>
</dbReference>
<evidence type="ECO:0000313" key="1">
    <source>
        <dbReference type="EMBL" id="GGI14781.1"/>
    </source>
</evidence>
<keyword evidence="2" id="KW-1185">Reference proteome</keyword>
<protein>
    <recommendedName>
        <fullName evidence="3">DUF58 domain-containing protein</fullName>
    </recommendedName>
</protein>
<proteinExistence type="predicted"/>
<dbReference type="RefSeq" id="WP_088000065.1">
    <property type="nucleotide sequence ID" value="NZ_BMHB01000001.1"/>
</dbReference>
<evidence type="ECO:0000313" key="2">
    <source>
        <dbReference type="Proteomes" id="UP000626244"/>
    </source>
</evidence>
<reference evidence="2" key="1">
    <citation type="journal article" date="2019" name="Int. J. Syst. Evol. Microbiol.">
        <title>The Global Catalogue of Microorganisms (GCM) 10K type strain sequencing project: providing services to taxonomists for standard genome sequencing and annotation.</title>
        <authorList>
            <consortium name="The Broad Institute Genomics Platform"/>
            <consortium name="The Broad Institute Genome Sequencing Center for Infectious Disease"/>
            <person name="Wu L."/>
            <person name="Ma J."/>
        </authorList>
    </citation>
    <scope>NUCLEOTIDE SEQUENCE [LARGE SCALE GENOMIC DNA]</scope>
    <source>
        <strain evidence="2">CGMCC 1.14993</strain>
    </source>
</reference>
<sequence length="398" mass="45607">MIWKKEVFGRNSLDGLSVIGIFFLIINFYQSSYLLMFLGTLLIVMSWMGKYYLQHVADHLVIENNKESIKVSVGEEFKLPLKFTQLSRLPIIHATLRIKLEPIIEAPNLHSSSSSDKRDLELTIPFQIKGKESVQVSLPLNAVKRGVTRVKSLEITVTNFFGVGYVELLCIPFLHQEIVIYPNLIPVPKIEQLIATKSYGYFSSSSSMFEDVLAPIGTRDYVYSDPFQRIHWKQSAKAQVLQTKVFERTAEYSWTFIINLRDIDLPNYRMNVIENLDSIASNIAYMARYATLKNIEYEIVLNLNMESGVPVYHLPVGGGSTQLGKTFEILARINRERSTQPISKLLHFVEKQQLKSPVVILCGPFGREGDRYFAQMQKRGQKVYYLQDDEQHPSIVPL</sequence>